<dbReference type="Pfam" id="PF04194">
    <property type="entry name" value="PDCD2_C"/>
    <property type="match status" value="1"/>
</dbReference>
<sequence>MKNQNFGKSNYTATALLGYSDGPIEPSEDCDPLASRLGGRPLWLDSTSAVPESSTGVCGNCGGEMVMLVQAYVPLEDSAYDRTIYVWACNRRACAAKAGAAKAVRGHLLNKDYALKLVKRKRAASAKSRPVANAKAASGMSAISTSRPKLDFGSVWLSGDSGSTKTASSGDKAGGSVGSLFSGTFGSGSLFGGSAPKNNESLTEDAEQRDDELLVERLEQLDIVPEHAERVDWPEDIASVPAQYLEFDSEELADDVCQLDERYRDHIDQAMELATESARSREKKVGGTDEDEWADEKYERAERPKGTDVGFERFVRTVSQNPEQVMRYQFGGEPLLYSMQDETAQKLGVSKYDGDSDDEDDEEEEENGNGTGYQGWLHRRGYRTERLPRCEHCNGRRVYECQLMPALLSVLPLAAHAKPVVVSSGQRLVGSQLLQTVDLGLEFGTVLVFVCENDCHGGLTGTDYLGKTASSMDRFAPAAYYSELVLVQMEAHVE</sequence>
<dbReference type="Proteomes" id="UP001149813">
    <property type="component" value="Unassembled WGS sequence"/>
</dbReference>
<dbReference type="PANTHER" id="PTHR47524">
    <property type="entry name" value="20S RRNA ACCUMULATION PROTEIN 4"/>
    <property type="match status" value="1"/>
</dbReference>
<evidence type="ECO:0000256" key="1">
    <source>
        <dbReference type="SAM" id="MobiDB-lite"/>
    </source>
</evidence>
<gene>
    <name evidence="3" type="ORF">LPJ53_002996</name>
</gene>
<dbReference type="PANTHER" id="PTHR47524:SF1">
    <property type="entry name" value="20S RRNA ACCUMULATION PROTEIN 4"/>
    <property type="match status" value="1"/>
</dbReference>
<dbReference type="InterPro" id="IPR007320">
    <property type="entry name" value="PDCD2_C"/>
</dbReference>
<comment type="caution">
    <text evidence="3">The sequence shown here is derived from an EMBL/GenBank/DDBJ whole genome shotgun (WGS) entry which is preliminary data.</text>
</comment>
<feature type="domain" description="Programmed cell death protein 2 C-terminal" evidence="2">
    <location>
        <begin position="310"/>
        <end position="456"/>
    </location>
</feature>
<dbReference type="OrthoDB" id="443682at2759"/>
<evidence type="ECO:0000313" key="3">
    <source>
        <dbReference type="EMBL" id="KAJ1722617.1"/>
    </source>
</evidence>
<dbReference type="GO" id="GO:0030490">
    <property type="term" value="P:maturation of SSU-rRNA"/>
    <property type="evidence" value="ECO:0007669"/>
    <property type="project" value="TreeGrafter"/>
</dbReference>
<proteinExistence type="predicted"/>
<feature type="region of interest" description="Disordered" evidence="1">
    <location>
        <begin position="349"/>
        <end position="373"/>
    </location>
</feature>
<dbReference type="EMBL" id="JANBOJ010000103">
    <property type="protein sequence ID" value="KAJ1722617.1"/>
    <property type="molecule type" value="Genomic_DNA"/>
</dbReference>
<name>A0A9W7Y137_9FUNG</name>
<evidence type="ECO:0000259" key="2">
    <source>
        <dbReference type="Pfam" id="PF04194"/>
    </source>
</evidence>
<accession>A0A9W7Y137</accession>
<reference evidence="3" key="1">
    <citation type="submission" date="2022-07" db="EMBL/GenBank/DDBJ databases">
        <title>Phylogenomic reconstructions and comparative analyses of Kickxellomycotina fungi.</title>
        <authorList>
            <person name="Reynolds N.K."/>
            <person name="Stajich J.E."/>
            <person name="Barry K."/>
            <person name="Grigoriev I.V."/>
            <person name="Crous P."/>
            <person name="Smith M.E."/>
        </authorList>
    </citation>
    <scope>NUCLEOTIDE SEQUENCE</scope>
    <source>
        <strain evidence="3">NBRC 32514</strain>
    </source>
</reference>
<feature type="region of interest" description="Disordered" evidence="1">
    <location>
        <begin position="275"/>
        <end position="294"/>
    </location>
</feature>
<protein>
    <recommendedName>
        <fullName evidence="2">Programmed cell death protein 2 C-terminal domain-containing protein</fullName>
    </recommendedName>
</protein>
<dbReference type="AlphaFoldDB" id="A0A9W7Y137"/>
<dbReference type="GO" id="GO:0005737">
    <property type="term" value="C:cytoplasm"/>
    <property type="evidence" value="ECO:0007669"/>
    <property type="project" value="InterPro"/>
</dbReference>
<keyword evidence="4" id="KW-1185">Reference proteome</keyword>
<organism evidence="3 4">
    <name type="scientific">Coemansia erecta</name>
    <dbReference type="NCBI Taxonomy" id="147472"/>
    <lineage>
        <taxon>Eukaryota</taxon>
        <taxon>Fungi</taxon>
        <taxon>Fungi incertae sedis</taxon>
        <taxon>Zoopagomycota</taxon>
        <taxon>Kickxellomycotina</taxon>
        <taxon>Kickxellomycetes</taxon>
        <taxon>Kickxellales</taxon>
        <taxon>Kickxellaceae</taxon>
        <taxon>Coemansia</taxon>
    </lineage>
</organism>
<feature type="compositionally biased region" description="Acidic residues" evidence="1">
    <location>
        <begin position="355"/>
        <end position="367"/>
    </location>
</feature>
<evidence type="ECO:0000313" key="4">
    <source>
        <dbReference type="Proteomes" id="UP001149813"/>
    </source>
</evidence>
<feature type="compositionally biased region" description="Basic and acidic residues" evidence="1">
    <location>
        <begin position="278"/>
        <end position="287"/>
    </location>
</feature>